<reference evidence="1" key="1">
    <citation type="submission" date="2021-05" db="EMBL/GenBank/DDBJ databases">
        <title>Energy efficiency and biological interactions define the core microbiome of deep oligotrophic groundwater.</title>
        <authorList>
            <person name="Mehrshad M."/>
            <person name="Lopez-Fernandez M."/>
            <person name="Bell E."/>
            <person name="Bernier-Latmani R."/>
            <person name="Bertilsson S."/>
            <person name="Dopson M."/>
        </authorList>
    </citation>
    <scope>NUCLEOTIDE SEQUENCE</scope>
    <source>
        <strain evidence="1">Modern_marine.mb.64</strain>
    </source>
</reference>
<evidence type="ECO:0000313" key="2">
    <source>
        <dbReference type="Proteomes" id="UP000777784"/>
    </source>
</evidence>
<name>A0A948RRJ2_UNCEI</name>
<evidence type="ECO:0000313" key="1">
    <source>
        <dbReference type="EMBL" id="MBU2689675.1"/>
    </source>
</evidence>
<accession>A0A948RRJ2</accession>
<proteinExistence type="predicted"/>
<evidence type="ECO:0008006" key="3">
    <source>
        <dbReference type="Google" id="ProtNLM"/>
    </source>
</evidence>
<gene>
    <name evidence="1" type="ORF">KJ970_02030</name>
</gene>
<sequence>MLKLRQYGPIFMTALILLVVGCSPLSRGHGARVVNTEMVFVSFGANQGEVAPCG</sequence>
<dbReference type="EMBL" id="JAHJDP010000012">
    <property type="protein sequence ID" value="MBU2689675.1"/>
    <property type="molecule type" value="Genomic_DNA"/>
</dbReference>
<dbReference type="AlphaFoldDB" id="A0A948RRJ2"/>
<dbReference type="Proteomes" id="UP000777784">
    <property type="component" value="Unassembled WGS sequence"/>
</dbReference>
<protein>
    <recommendedName>
        <fullName evidence="3">Lipoprotein</fullName>
    </recommendedName>
</protein>
<comment type="caution">
    <text evidence="1">The sequence shown here is derived from an EMBL/GenBank/DDBJ whole genome shotgun (WGS) entry which is preliminary data.</text>
</comment>
<organism evidence="1 2">
    <name type="scientific">Eiseniibacteriota bacterium</name>
    <dbReference type="NCBI Taxonomy" id="2212470"/>
    <lineage>
        <taxon>Bacteria</taxon>
        <taxon>Candidatus Eiseniibacteriota</taxon>
    </lineage>
</organism>
<dbReference type="PROSITE" id="PS51257">
    <property type="entry name" value="PROKAR_LIPOPROTEIN"/>
    <property type="match status" value="1"/>
</dbReference>